<gene>
    <name evidence="5" type="primary">gltC_1</name>
    <name evidence="5" type="ORF">KCJAJFAP_01140</name>
</gene>
<keyword evidence="3" id="KW-0238">DNA-binding</keyword>
<keyword evidence="2" id="KW-0805">Transcription regulation</keyword>
<evidence type="ECO:0000313" key="6">
    <source>
        <dbReference type="Proteomes" id="UP000361836"/>
    </source>
</evidence>
<accession>A0A5K1IP97</accession>
<keyword evidence="6" id="KW-1185">Reference proteome</keyword>
<dbReference type="EMBL" id="CABWIE010000036">
    <property type="protein sequence ID" value="VWM02477.1"/>
    <property type="molecule type" value="Genomic_DNA"/>
</dbReference>
<dbReference type="InterPro" id="IPR036388">
    <property type="entry name" value="WH-like_DNA-bd_sf"/>
</dbReference>
<organism evidence="5 6">
    <name type="scientific">Collinsella aerofaciens</name>
    <dbReference type="NCBI Taxonomy" id="74426"/>
    <lineage>
        <taxon>Bacteria</taxon>
        <taxon>Bacillati</taxon>
        <taxon>Actinomycetota</taxon>
        <taxon>Coriobacteriia</taxon>
        <taxon>Coriobacteriales</taxon>
        <taxon>Coriobacteriaceae</taxon>
        <taxon>Collinsella</taxon>
    </lineage>
</organism>
<dbReference type="PANTHER" id="PTHR30346">
    <property type="entry name" value="TRANSCRIPTIONAL DUAL REGULATOR HCAR-RELATED"/>
    <property type="match status" value="1"/>
</dbReference>
<dbReference type="GO" id="GO:0032993">
    <property type="term" value="C:protein-DNA complex"/>
    <property type="evidence" value="ECO:0007669"/>
    <property type="project" value="TreeGrafter"/>
</dbReference>
<dbReference type="GO" id="GO:0003700">
    <property type="term" value="F:DNA-binding transcription factor activity"/>
    <property type="evidence" value="ECO:0007669"/>
    <property type="project" value="InterPro"/>
</dbReference>
<dbReference type="GO" id="GO:0003677">
    <property type="term" value="F:DNA binding"/>
    <property type="evidence" value="ECO:0007669"/>
    <property type="project" value="UniProtKB-KW"/>
</dbReference>
<reference evidence="5 6" key="1">
    <citation type="submission" date="2019-10" db="EMBL/GenBank/DDBJ databases">
        <authorList>
            <person name="Wolf R A."/>
        </authorList>
    </citation>
    <scope>NUCLEOTIDE SEQUENCE [LARGE SCALE GENOMIC DNA]</scope>
    <source>
        <strain evidence="5">Collinsella_aerofaciens_MC2</strain>
    </source>
</reference>
<sequence>MNVVQLQYFIKVFDYQNYSDAATILSVSPQAVSKGIRALESELGLKLFEKRSSILHLTNYGEEILPIALDVLASIEGIQAYAQVTREKIKITQTRLTRVAVGLAPILASWFNQSTLNRLSKKYKGGKFTVSRYDDGGTCLSLLLDRQIDIAIVAGQVDTNLFESHFLLNAEVNLLVESSHPLASHATANLNAVARYPIANTCDIRYCRKRINSVFNHLGLSPSYQNINLADQQNLSDFLIHKHGIILTIASQASQIRIGYPAKIVCLGEQDRISIPFYCVSNSNDTQAQTHHAISCIQLEARQLSRCLKSAERGDLSS</sequence>
<proteinExistence type="inferred from homology"/>
<dbReference type="PANTHER" id="PTHR30346:SF0">
    <property type="entry name" value="HCA OPERON TRANSCRIPTIONAL ACTIVATOR HCAR"/>
    <property type="match status" value="1"/>
</dbReference>
<name>A0A5K1IP97_9ACTN</name>
<protein>
    <submittedName>
        <fullName evidence="5">HTH-type transcriptional regulator GltC</fullName>
    </submittedName>
</protein>
<dbReference type="Gene3D" id="1.10.10.10">
    <property type="entry name" value="Winged helix-like DNA-binding domain superfamily/Winged helix DNA-binding domain"/>
    <property type="match status" value="1"/>
</dbReference>
<dbReference type="InterPro" id="IPR036390">
    <property type="entry name" value="WH_DNA-bd_sf"/>
</dbReference>
<evidence type="ECO:0000313" key="5">
    <source>
        <dbReference type="EMBL" id="VWM02477.1"/>
    </source>
</evidence>
<dbReference type="Proteomes" id="UP000361836">
    <property type="component" value="Unassembled WGS sequence"/>
</dbReference>
<dbReference type="InterPro" id="IPR000847">
    <property type="entry name" value="LysR_HTH_N"/>
</dbReference>
<dbReference type="PROSITE" id="PS50931">
    <property type="entry name" value="HTH_LYSR"/>
    <property type="match status" value="1"/>
</dbReference>
<dbReference type="Pfam" id="PF03466">
    <property type="entry name" value="LysR_substrate"/>
    <property type="match status" value="1"/>
</dbReference>
<keyword evidence="4" id="KW-0804">Transcription</keyword>
<dbReference type="SUPFAM" id="SSF53850">
    <property type="entry name" value="Periplasmic binding protein-like II"/>
    <property type="match status" value="1"/>
</dbReference>
<dbReference type="Pfam" id="PF00126">
    <property type="entry name" value="HTH_1"/>
    <property type="match status" value="1"/>
</dbReference>
<dbReference type="SUPFAM" id="SSF46785">
    <property type="entry name" value="Winged helix' DNA-binding domain"/>
    <property type="match status" value="1"/>
</dbReference>
<dbReference type="InterPro" id="IPR005119">
    <property type="entry name" value="LysR_subst-bd"/>
</dbReference>
<dbReference type="RefSeq" id="WP_152077192.1">
    <property type="nucleotide sequence ID" value="NZ_CAAKNU010000061.1"/>
</dbReference>
<evidence type="ECO:0000256" key="1">
    <source>
        <dbReference type="ARBA" id="ARBA00009437"/>
    </source>
</evidence>
<dbReference type="Gene3D" id="3.40.190.290">
    <property type="match status" value="1"/>
</dbReference>
<evidence type="ECO:0000256" key="4">
    <source>
        <dbReference type="ARBA" id="ARBA00023163"/>
    </source>
</evidence>
<dbReference type="AlphaFoldDB" id="A0A5K1IP97"/>
<evidence type="ECO:0000256" key="3">
    <source>
        <dbReference type="ARBA" id="ARBA00023125"/>
    </source>
</evidence>
<evidence type="ECO:0000256" key="2">
    <source>
        <dbReference type="ARBA" id="ARBA00023015"/>
    </source>
</evidence>
<comment type="similarity">
    <text evidence="1">Belongs to the LysR transcriptional regulatory family.</text>
</comment>